<feature type="compositionally biased region" description="Low complexity" evidence="1">
    <location>
        <begin position="384"/>
        <end position="395"/>
    </location>
</feature>
<dbReference type="Gene3D" id="2.130.10.10">
    <property type="entry name" value="YVTN repeat-like/Quinoprotein amine dehydrogenase"/>
    <property type="match status" value="1"/>
</dbReference>
<keyword evidence="3" id="KW-1185">Reference proteome</keyword>
<proteinExistence type="predicted"/>
<dbReference type="AlphaFoldDB" id="A0A7G2CDT3"/>
<name>A0A7G2CDT3_9TRYP</name>
<evidence type="ECO:0000256" key="1">
    <source>
        <dbReference type="SAM" id="MobiDB-lite"/>
    </source>
</evidence>
<feature type="compositionally biased region" description="Polar residues" evidence="1">
    <location>
        <begin position="401"/>
        <end position="415"/>
    </location>
</feature>
<evidence type="ECO:0000313" key="3">
    <source>
        <dbReference type="Proteomes" id="UP000515908"/>
    </source>
</evidence>
<dbReference type="InterPro" id="IPR036322">
    <property type="entry name" value="WD40_repeat_dom_sf"/>
</dbReference>
<accession>A0A7G2CDT3</accession>
<feature type="compositionally biased region" description="Polar residues" evidence="1">
    <location>
        <begin position="352"/>
        <end position="361"/>
    </location>
</feature>
<protein>
    <submittedName>
        <fullName evidence="2">Uncharacterized protein</fullName>
    </submittedName>
</protein>
<sequence length="709" mass="79036">MSVLSLRELDSSNAEQENLLDLFQQCRESVLKVSTTPLIQDYIVVTTRCGFVQLIDTTRGTFRLFLSHLGQIPLDTPLKCLALVPSLYVSTQNPFILFSLSYSNELLIADLFGGVVDVFATFTSRPSYVRCDGDYIVCGESSGKVSAWRCSPPNSEKPERLWTLPIFDDSITHLSILGDTVVCCSADCQCVVLQVDTGSRLCTIPGQVDEVKDILTVYNDNVVLMCSATRLSLYDKAESWANAGGVALTEKIQCVSCYDTYIAAGTVSGVVQLHQFHPDSMTVSELINFDVGYGVVSLQLYDDETLVVITTAGDVWRWPLSQLLSTLHEATEEVEEVEEELAAEVEPPRPTLATQPNSYLESNPASMLESMEMEENELEAQDNTATSESSAVSSVHHPEPTTQVGVLNRDSSLDSSGELPVEGQRGALKKEYEIQEVLPKDDSHEGSPSTEDSHIVEVDATLPPVEVDTTALGEETYNEEEEEPMTRETITSEREDELVYRLSKKIGNIPEITGLRHGPRMDPRQIVAVLAQHAENNYNPAAPLPVEPGSSRMLLEHRGKILTTEFDFEKYKKEHPMEMEALTYQEPVRMPAYKLKDRVFENVSEPFQVKGHSQEGKYLMGKENTRLQGDAQDELADVTYHTFVRKRDPELEEELRRGGPNIFDHSCDSLIYHNDIPRTTVLFTEHSLKPLHQPSVILPLAFPSTPSSF</sequence>
<dbReference type="SUPFAM" id="SSF50978">
    <property type="entry name" value="WD40 repeat-like"/>
    <property type="match status" value="1"/>
</dbReference>
<dbReference type="VEuPathDB" id="TriTrypDB:ADEAN_000459500"/>
<evidence type="ECO:0000313" key="2">
    <source>
        <dbReference type="EMBL" id="CAD2217117.1"/>
    </source>
</evidence>
<reference evidence="2 3" key="1">
    <citation type="submission" date="2020-08" db="EMBL/GenBank/DDBJ databases">
        <authorList>
            <person name="Newling K."/>
            <person name="Davey J."/>
            <person name="Forrester S."/>
        </authorList>
    </citation>
    <scope>NUCLEOTIDE SEQUENCE [LARGE SCALE GENOMIC DNA]</scope>
    <source>
        <strain evidence="3">Crithidia deanei Carvalho (ATCC PRA-265)</strain>
    </source>
</reference>
<gene>
    <name evidence="2" type="ORF">ADEAN_000459500</name>
</gene>
<organism evidence="2 3">
    <name type="scientific">Angomonas deanei</name>
    <dbReference type="NCBI Taxonomy" id="59799"/>
    <lineage>
        <taxon>Eukaryota</taxon>
        <taxon>Discoba</taxon>
        <taxon>Euglenozoa</taxon>
        <taxon>Kinetoplastea</taxon>
        <taxon>Metakinetoplastina</taxon>
        <taxon>Trypanosomatida</taxon>
        <taxon>Trypanosomatidae</taxon>
        <taxon>Strigomonadinae</taxon>
        <taxon>Angomonas</taxon>
    </lineage>
</organism>
<dbReference type="EMBL" id="LR877152">
    <property type="protein sequence ID" value="CAD2217117.1"/>
    <property type="molecule type" value="Genomic_DNA"/>
</dbReference>
<dbReference type="Proteomes" id="UP000515908">
    <property type="component" value="Chromosome 08"/>
</dbReference>
<feature type="region of interest" description="Disordered" evidence="1">
    <location>
        <begin position="341"/>
        <end position="361"/>
    </location>
</feature>
<feature type="region of interest" description="Disordered" evidence="1">
    <location>
        <begin position="373"/>
        <end position="428"/>
    </location>
</feature>
<dbReference type="InterPro" id="IPR015943">
    <property type="entry name" value="WD40/YVTN_repeat-like_dom_sf"/>
</dbReference>